<dbReference type="Proteomes" id="UP000064893">
    <property type="component" value="Chromosome"/>
</dbReference>
<dbReference type="InterPro" id="IPR026444">
    <property type="entry name" value="Secre_tail"/>
</dbReference>
<dbReference type="NCBIfam" id="TIGR04183">
    <property type="entry name" value="Por_Secre_tail"/>
    <property type="match status" value="1"/>
</dbReference>
<evidence type="ECO:0000259" key="1">
    <source>
        <dbReference type="Pfam" id="PF18962"/>
    </source>
</evidence>
<dbReference type="STRING" id="1307839.L21SP5_01189"/>
<evidence type="ECO:0000313" key="2">
    <source>
        <dbReference type="EMBL" id="ALO14844.1"/>
    </source>
</evidence>
<keyword evidence="3" id="KW-1185">Reference proteome</keyword>
<sequence length="237" mass="26440">MRKIYLLIIFLISGIALVAQSFELQISDSQELVNNGDTIHVNGGADEFVIAGHFVIENVSSGDIDLQLTREDLSMPEGMRTYFCIGTNCYPPNSMESNTVTLTAAETIIFDADLEPQGNAGDALIKYNLYTMPDSAEMLSFYVHFSVAPVGISENLLSEFMLYPNPVKGQLNVRYEGNADRNTRIELYNALGKLMQARRVSPNTDYQINMDDFNTGLYMVKLVNAEGVLQTRKILKK</sequence>
<dbReference type="Pfam" id="PF18962">
    <property type="entry name" value="Por_Secre_tail"/>
    <property type="match status" value="1"/>
</dbReference>
<dbReference type="EMBL" id="CP013118">
    <property type="protein sequence ID" value="ALO14844.1"/>
    <property type="molecule type" value="Genomic_DNA"/>
</dbReference>
<dbReference type="RefSeq" id="WP_057952358.1">
    <property type="nucleotide sequence ID" value="NZ_CP013118.1"/>
</dbReference>
<name>A0A0S2HYF5_9BACT</name>
<feature type="domain" description="Secretion system C-terminal sorting" evidence="1">
    <location>
        <begin position="162"/>
        <end position="234"/>
    </location>
</feature>
<reference evidence="2 3" key="1">
    <citation type="submission" date="2015-11" db="EMBL/GenBank/DDBJ databases">
        <title>Description and complete genome sequence of a novel strain predominating in hypersaline microbial mats and representing a new family of the Bacteriodetes phylum.</title>
        <authorList>
            <person name="Spring S."/>
            <person name="Bunk B."/>
            <person name="Sproer C."/>
            <person name="Klenk H.-P."/>
        </authorList>
    </citation>
    <scope>NUCLEOTIDE SEQUENCE [LARGE SCALE GENOMIC DNA]</scope>
    <source>
        <strain evidence="2 3">L21-Spi-D4</strain>
    </source>
</reference>
<dbReference type="AlphaFoldDB" id="A0A0S2HYF5"/>
<evidence type="ECO:0000313" key="3">
    <source>
        <dbReference type="Proteomes" id="UP000064893"/>
    </source>
</evidence>
<dbReference type="KEGG" id="blq:L21SP5_01189"/>
<proteinExistence type="predicted"/>
<accession>A0A0S2HYF5</accession>
<protein>
    <recommendedName>
        <fullName evidence="1">Secretion system C-terminal sorting domain-containing protein</fullName>
    </recommendedName>
</protein>
<organism evidence="2 3">
    <name type="scientific">Salinivirga cyanobacteriivorans</name>
    <dbReference type="NCBI Taxonomy" id="1307839"/>
    <lineage>
        <taxon>Bacteria</taxon>
        <taxon>Pseudomonadati</taxon>
        <taxon>Bacteroidota</taxon>
        <taxon>Bacteroidia</taxon>
        <taxon>Bacteroidales</taxon>
        <taxon>Salinivirgaceae</taxon>
        <taxon>Salinivirga</taxon>
    </lineage>
</organism>
<dbReference type="OrthoDB" id="614750at2"/>
<gene>
    <name evidence="2" type="ORF">L21SP5_01189</name>
</gene>